<dbReference type="Proteomes" id="UP000069241">
    <property type="component" value="Chromosome"/>
</dbReference>
<name>A0A0X8JIP5_9BACT</name>
<organism evidence="2 3">
    <name type="scientific">Desulfovibrio fairfieldensis</name>
    <dbReference type="NCBI Taxonomy" id="44742"/>
    <lineage>
        <taxon>Bacteria</taxon>
        <taxon>Pseudomonadati</taxon>
        <taxon>Thermodesulfobacteriota</taxon>
        <taxon>Desulfovibrionia</taxon>
        <taxon>Desulfovibrionales</taxon>
        <taxon>Desulfovibrionaceae</taxon>
        <taxon>Desulfovibrio</taxon>
    </lineage>
</organism>
<sequence>MRDYASIAPQFWTGETGRELRRAGPEALAVALYLVTCPHANAFGLYYLPLSYLAHDTGLPLQGASKALQKCLEAGFCDYDEDSEVVWVYNMARFQIGGPLNLKDNLVKWVRKEWASLPKNKFLRAFWEKYGEAYHLSAPSPSEAPGKPLRSQEQDQDQEGDREQDQEDISAKPLAGSTPPEPSVALIPLVDKTEFPVSRAVVEEFKRAYPGVNVERELAKARAWCLSNPSRQKTQKGVMRFLNAWMEREQNKGGGQSGGGGQPWVSPAQRRQDANMQAARDFAGEG</sequence>
<feature type="compositionally biased region" description="Gly residues" evidence="1">
    <location>
        <begin position="252"/>
        <end position="262"/>
    </location>
</feature>
<evidence type="ECO:0000313" key="2">
    <source>
        <dbReference type="EMBL" id="AMD89459.1"/>
    </source>
</evidence>
<keyword evidence="3" id="KW-1185">Reference proteome</keyword>
<proteinExistence type="predicted"/>
<dbReference type="EMBL" id="CP014229">
    <property type="protein sequence ID" value="AMD89459.1"/>
    <property type="molecule type" value="Genomic_DNA"/>
</dbReference>
<dbReference type="STRING" id="44742.AXF13_04660"/>
<gene>
    <name evidence="2" type="ORF">AXF13_04660</name>
</gene>
<accession>A0A0X8JIP5</accession>
<evidence type="ECO:0000313" key="3">
    <source>
        <dbReference type="Proteomes" id="UP000069241"/>
    </source>
</evidence>
<dbReference type="RefSeq" id="WP_062251830.1">
    <property type="nucleotide sequence ID" value="NZ_CP014229.1"/>
</dbReference>
<feature type="region of interest" description="Disordered" evidence="1">
    <location>
        <begin position="248"/>
        <end position="286"/>
    </location>
</feature>
<dbReference type="KEGG" id="dfi:AXF13_04660"/>
<reference evidence="3" key="1">
    <citation type="submission" date="2016-02" db="EMBL/GenBank/DDBJ databases">
        <authorList>
            <person name="Holder M.E."/>
            <person name="Ajami N.J."/>
            <person name="Petrosino J.F."/>
        </authorList>
    </citation>
    <scope>NUCLEOTIDE SEQUENCE [LARGE SCALE GENOMIC DNA]</scope>
    <source>
        <strain evidence="3">CCUG 45958</strain>
    </source>
</reference>
<feature type="region of interest" description="Disordered" evidence="1">
    <location>
        <begin position="137"/>
        <end position="183"/>
    </location>
</feature>
<feature type="compositionally biased region" description="Acidic residues" evidence="1">
    <location>
        <begin position="154"/>
        <end position="168"/>
    </location>
</feature>
<evidence type="ECO:0000256" key="1">
    <source>
        <dbReference type="SAM" id="MobiDB-lite"/>
    </source>
</evidence>
<protein>
    <submittedName>
        <fullName evidence="2">Uncharacterized protein</fullName>
    </submittedName>
</protein>
<dbReference type="AlphaFoldDB" id="A0A0X8JIP5"/>